<evidence type="ECO:0000313" key="2">
    <source>
        <dbReference type="EMBL" id="KKZ74824.1"/>
    </source>
</evidence>
<reference evidence="2 3" key="1">
    <citation type="submission" date="2015-05" db="EMBL/GenBank/DDBJ databases">
        <title>Draft Genome assembly of Streptomyces showdoensis.</title>
        <authorList>
            <person name="Thapa K.K."/>
            <person name="Metsa-Ketela M."/>
        </authorList>
    </citation>
    <scope>NUCLEOTIDE SEQUENCE [LARGE SCALE GENOMIC DNA]</scope>
    <source>
        <strain evidence="2 3">ATCC 15227</strain>
    </source>
</reference>
<sequence length="111" mass="11290">MGPAMNVSLDRAYWLGLLVSVVLPVLVGLVTTRVTHAGTKAVLLLALSGLNGFLVELAAPGPGWDAGTAAVLALVSFATGVLMHFGLWKPAGVSAKAQASLITSRSQPRGA</sequence>
<evidence type="ECO:0008006" key="4">
    <source>
        <dbReference type="Google" id="ProtNLM"/>
    </source>
</evidence>
<protein>
    <recommendedName>
        <fullName evidence="4">Holin</fullName>
    </recommendedName>
</protein>
<evidence type="ECO:0000256" key="1">
    <source>
        <dbReference type="SAM" id="Phobius"/>
    </source>
</evidence>
<feature type="transmembrane region" description="Helical" evidence="1">
    <location>
        <begin position="12"/>
        <end position="30"/>
    </location>
</feature>
<keyword evidence="1" id="KW-1133">Transmembrane helix</keyword>
<dbReference type="AlphaFoldDB" id="A0A2P2GTK2"/>
<keyword evidence="1" id="KW-0812">Transmembrane</keyword>
<organism evidence="2 3">
    <name type="scientific">Streptomyces showdoensis</name>
    <dbReference type="NCBI Taxonomy" id="68268"/>
    <lineage>
        <taxon>Bacteria</taxon>
        <taxon>Bacillati</taxon>
        <taxon>Actinomycetota</taxon>
        <taxon>Actinomycetes</taxon>
        <taxon>Kitasatosporales</taxon>
        <taxon>Streptomycetaceae</taxon>
        <taxon>Streptomyces</taxon>
    </lineage>
</organism>
<feature type="transmembrane region" description="Helical" evidence="1">
    <location>
        <begin position="66"/>
        <end position="88"/>
    </location>
</feature>
<comment type="caution">
    <text evidence="2">The sequence shown here is derived from an EMBL/GenBank/DDBJ whole genome shotgun (WGS) entry which is preliminary data.</text>
</comment>
<proteinExistence type="predicted"/>
<dbReference type="Proteomes" id="UP000265325">
    <property type="component" value="Unassembled WGS sequence"/>
</dbReference>
<name>A0A2P2GTK2_STREW</name>
<dbReference type="EMBL" id="LAQS01000006">
    <property type="protein sequence ID" value="KKZ74824.1"/>
    <property type="molecule type" value="Genomic_DNA"/>
</dbReference>
<keyword evidence="1" id="KW-0472">Membrane</keyword>
<keyword evidence="3" id="KW-1185">Reference proteome</keyword>
<gene>
    <name evidence="2" type="ORF">VO63_05050</name>
</gene>
<accession>A0A2P2GTK2</accession>
<evidence type="ECO:0000313" key="3">
    <source>
        <dbReference type="Proteomes" id="UP000265325"/>
    </source>
</evidence>